<reference evidence="2 3" key="1">
    <citation type="journal article" date="2014" name="Am. J. Bot.">
        <title>Genome assembly and annotation for red clover (Trifolium pratense; Fabaceae).</title>
        <authorList>
            <person name="Istvanek J."/>
            <person name="Jaros M."/>
            <person name="Krenek A."/>
            <person name="Repkova J."/>
        </authorList>
    </citation>
    <scope>NUCLEOTIDE SEQUENCE [LARGE SCALE GENOMIC DNA]</scope>
    <source>
        <strain evidence="3">cv. Tatra</strain>
        <tissue evidence="2">Young leaves</tissue>
    </source>
</reference>
<sequence length="138" mass="15791">RISIAIEDVQECHKEVTEALNNQIGLTKEFMKLQEEIVGLCFSVEERVDEEIASLHKELKPLLKRKRALQGEIHEDVTKLISRRHSLMDLLGKQEELSEDLKQLEVNSAKAKRCKRAIEEMHLDAIVVAKKLDAPVVN</sequence>
<proteinExistence type="predicted"/>
<evidence type="ECO:0000313" key="2">
    <source>
        <dbReference type="EMBL" id="PNX83677.1"/>
    </source>
</evidence>
<name>A0A2K3LYQ5_TRIPR</name>
<feature type="non-terminal residue" evidence="2">
    <location>
        <position position="1"/>
    </location>
</feature>
<organism evidence="2 3">
    <name type="scientific">Trifolium pratense</name>
    <name type="common">Red clover</name>
    <dbReference type="NCBI Taxonomy" id="57577"/>
    <lineage>
        <taxon>Eukaryota</taxon>
        <taxon>Viridiplantae</taxon>
        <taxon>Streptophyta</taxon>
        <taxon>Embryophyta</taxon>
        <taxon>Tracheophyta</taxon>
        <taxon>Spermatophyta</taxon>
        <taxon>Magnoliopsida</taxon>
        <taxon>eudicotyledons</taxon>
        <taxon>Gunneridae</taxon>
        <taxon>Pentapetalae</taxon>
        <taxon>rosids</taxon>
        <taxon>fabids</taxon>
        <taxon>Fabales</taxon>
        <taxon>Fabaceae</taxon>
        <taxon>Papilionoideae</taxon>
        <taxon>50 kb inversion clade</taxon>
        <taxon>NPAAA clade</taxon>
        <taxon>Hologalegina</taxon>
        <taxon>IRL clade</taxon>
        <taxon>Trifolieae</taxon>
        <taxon>Trifolium</taxon>
    </lineage>
</organism>
<dbReference type="Proteomes" id="UP000236291">
    <property type="component" value="Unassembled WGS sequence"/>
</dbReference>
<evidence type="ECO:0000256" key="1">
    <source>
        <dbReference type="SAM" id="Coils"/>
    </source>
</evidence>
<reference evidence="2 3" key="2">
    <citation type="journal article" date="2017" name="Front. Plant Sci.">
        <title>Gene Classification and Mining of Molecular Markers Useful in Red Clover (Trifolium pratense) Breeding.</title>
        <authorList>
            <person name="Istvanek J."/>
            <person name="Dluhosova J."/>
            <person name="Dluhos P."/>
            <person name="Patkova L."/>
            <person name="Nedelnik J."/>
            <person name="Repkova J."/>
        </authorList>
    </citation>
    <scope>NUCLEOTIDE SEQUENCE [LARGE SCALE GENOMIC DNA]</scope>
    <source>
        <strain evidence="3">cv. Tatra</strain>
        <tissue evidence="2">Young leaves</tissue>
    </source>
</reference>
<feature type="coiled-coil region" evidence="1">
    <location>
        <begin position="87"/>
        <end position="114"/>
    </location>
</feature>
<dbReference type="AlphaFoldDB" id="A0A2K3LYQ5"/>
<accession>A0A2K3LYQ5</accession>
<comment type="caution">
    <text evidence="2">The sequence shown here is derived from an EMBL/GenBank/DDBJ whole genome shotgun (WGS) entry which is preliminary data.</text>
</comment>
<protein>
    <submittedName>
        <fullName evidence="2">Uncharacterized protein</fullName>
    </submittedName>
</protein>
<keyword evidence="1" id="KW-0175">Coiled coil</keyword>
<evidence type="ECO:0000313" key="3">
    <source>
        <dbReference type="Proteomes" id="UP000236291"/>
    </source>
</evidence>
<gene>
    <name evidence="2" type="ORF">L195_g039721</name>
</gene>
<dbReference type="EMBL" id="ASHM01044667">
    <property type="protein sequence ID" value="PNX83677.1"/>
    <property type="molecule type" value="Genomic_DNA"/>
</dbReference>